<dbReference type="EMBL" id="CP011311">
    <property type="protein sequence ID" value="AKE38309.1"/>
    <property type="molecule type" value="Genomic_DNA"/>
</dbReference>
<dbReference type="HOGENOM" id="CLU_112849_0_0_11"/>
<protein>
    <submittedName>
        <fullName evidence="1">Uncharacterized protein</fullName>
    </submittedName>
</protein>
<dbReference type="Proteomes" id="UP000033566">
    <property type="component" value="Chromosome"/>
</dbReference>
<gene>
    <name evidence="1" type="ORF">UL81_01640</name>
</gene>
<dbReference type="OrthoDB" id="4411213at2"/>
<dbReference type="RefSeq" id="WP_035106501.1">
    <property type="nucleotide sequence ID" value="NZ_CP011311.1"/>
</dbReference>
<dbReference type="Pfam" id="PF09990">
    <property type="entry name" value="DUF2231"/>
    <property type="match status" value="1"/>
</dbReference>
<name>A0A0F6TA68_9CORY</name>
<accession>A0A0F6TA68</accession>
<dbReference type="AlphaFoldDB" id="A0A0F6TA68"/>
<evidence type="ECO:0000313" key="1">
    <source>
        <dbReference type="EMBL" id="AKE38309.1"/>
    </source>
</evidence>
<reference evidence="1 2" key="1">
    <citation type="journal article" date="2015" name="Genome Announc.">
        <title>Complete Genome Sequence of Corynebacterium camporealensis DSM 44610, Isolated from the Milk of a Manchega Sheep with Subclinical Mastitis.</title>
        <authorList>
            <person name="Ruckert C."/>
            <person name="Albersmeier A."/>
            <person name="Winkler A."/>
            <person name="Tauch A."/>
        </authorList>
    </citation>
    <scope>NUCLEOTIDE SEQUENCE [LARGE SCALE GENOMIC DNA]</scope>
    <source>
        <strain evidence="1 2">DSM 44610</strain>
    </source>
</reference>
<sequence length="149" mass="15858">MFTTIAGIPAHPMFVHFAVAFAPVAALLIIWWALRSTSRGFQILTAVSGVIGFIATIVSRSSGEELLAMQGLSESSPGPLADHLLYANFMLGGELVMLGAFFGDMLLRRFVDNRALCIILRVLGVIGALVVIVFTVLTGHAGAVQAWSN</sequence>
<dbReference type="PATRIC" id="fig|161896.4.peg.321"/>
<proteinExistence type="predicted"/>
<organism evidence="1 2">
    <name type="scientific">Corynebacterium camporealensis</name>
    <dbReference type="NCBI Taxonomy" id="161896"/>
    <lineage>
        <taxon>Bacteria</taxon>
        <taxon>Bacillati</taxon>
        <taxon>Actinomycetota</taxon>
        <taxon>Actinomycetes</taxon>
        <taxon>Mycobacteriales</taxon>
        <taxon>Corynebacteriaceae</taxon>
        <taxon>Corynebacterium</taxon>
    </lineage>
</organism>
<evidence type="ECO:0000313" key="2">
    <source>
        <dbReference type="Proteomes" id="UP000033566"/>
    </source>
</evidence>
<keyword evidence="2" id="KW-1185">Reference proteome</keyword>
<dbReference type="STRING" id="161896.UL81_01640"/>
<dbReference type="KEGG" id="ccj:UL81_01640"/>
<dbReference type="InterPro" id="IPR019251">
    <property type="entry name" value="DUF2231_TM"/>
</dbReference>